<keyword evidence="3" id="KW-1185">Reference proteome</keyword>
<dbReference type="AlphaFoldDB" id="A0A6A6JDU0"/>
<evidence type="ECO:0000313" key="2">
    <source>
        <dbReference type="EMBL" id="KAF2274582.1"/>
    </source>
</evidence>
<dbReference type="Pfam" id="PF11917">
    <property type="entry name" value="DUF3435"/>
    <property type="match status" value="1"/>
</dbReference>
<feature type="transmembrane region" description="Helical" evidence="1">
    <location>
        <begin position="56"/>
        <end position="78"/>
    </location>
</feature>
<gene>
    <name evidence="2" type="ORF">EI97DRAFT_444049</name>
</gene>
<dbReference type="GeneID" id="54553046"/>
<name>A0A6A6JDU0_WESOR</name>
<keyword evidence="1" id="KW-0472">Membrane</keyword>
<accession>A0A6A6JDU0</accession>
<dbReference type="InterPro" id="IPR021842">
    <property type="entry name" value="DUF3435"/>
</dbReference>
<dbReference type="PANTHER" id="PTHR37535:SF3">
    <property type="entry name" value="FLUG DOMAIN-CONTAINING PROTEIN"/>
    <property type="match status" value="1"/>
</dbReference>
<evidence type="ECO:0000256" key="1">
    <source>
        <dbReference type="SAM" id="Phobius"/>
    </source>
</evidence>
<dbReference type="EMBL" id="ML986502">
    <property type="protein sequence ID" value="KAF2274582.1"/>
    <property type="molecule type" value="Genomic_DNA"/>
</dbReference>
<dbReference type="OrthoDB" id="3943630at2759"/>
<dbReference type="Proteomes" id="UP000800097">
    <property type="component" value="Unassembled WGS sequence"/>
</dbReference>
<evidence type="ECO:0000313" key="3">
    <source>
        <dbReference type="Proteomes" id="UP000800097"/>
    </source>
</evidence>
<protein>
    <submittedName>
        <fullName evidence="2">Uncharacterized protein</fullName>
    </submittedName>
</protein>
<dbReference type="RefSeq" id="XP_033652121.1">
    <property type="nucleotide sequence ID" value="XM_033799871.1"/>
</dbReference>
<proteinExistence type="predicted"/>
<keyword evidence="1" id="KW-0812">Transmembrane</keyword>
<organism evidence="2 3">
    <name type="scientific">Westerdykella ornata</name>
    <dbReference type="NCBI Taxonomy" id="318751"/>
    <lineage>
        <taxon>Eukaryota</taxon>
        <taxon>Fungi</taxon>
        <taxon>Dikarya</taxon>
        <taxon>Ascomycota</taxon>
        <taxon>Pezizomycotina</taxon>
        <taxon>Dothideomycetes</taxon>
        <taxon>Pleosporomycetidae</taxon>
        <taxon>Pleosporales</taxon>
        <taxon>Sporormiaceae</taxon>
        <taxon>Westerdykella</taxon>
    </lineage>
</organism>
<keyword evidence="1" id="KW-1133">Transmembrane helix</keyword>
<reference evidence="2" key="1">
    <citation type="journal article" date="2020" name="Stud. Mycol.">
        <title>101 Dothideomycetes genomes: a test case for predicting lifestyles and emergence of pathogens.</title>
        <authorList>
            <person name="Haridas S."/>
            <person name="Albert R."/>
            <person name="Binder M."/>
            <person name="Bloem J."/>
            <person name="Labutti K."/>
            <person name="Salamov A."/>
            <person name="Andreopoulos B."/>
            <person name="Baker S."/>
            <person name="Barry K."/>
            <person name="Bills G."/>
            <person name="Bluhm B."/>
            <person name="Cannon C."/>
            <person name="Castanera R."/>
            <person name="Culley D."/>
            <person name="Daum C."/>
            <person name="Ezra D."/>
            <person name="Gonzalez J."/>
            <person name="Henrissat B."/>
            <person name="Kuo A."/>
            <person name="Liang C."/>
            <person name="Lipzen A."/>
            <person name="Lutzoni F."/>
            <person name="Magnuson J."/>
            <person name="Mondo S."/>
            <person name="Nolan M."/>
            <person name="Ohm R."/>
            <person name="Pangilinan J."/>
            <person name="Park H.-J."/>
            <person name="Ramirez L."/>
            <person name="Alfaro M."/>
            <person name="Sun H."/>
            <person name="Tritt A."/>
            <person name="Yoshinaga Y."/>
            <person name="Zwiers L.-H."/>
            <person name="Turgeon B."/>
            <person name="Goodwin S."/>
            <person name="Spatafora J."/>
            <person name="Crous P."/>
            <person name="Grigoriev I."/>
        </authorList>
    </citation>
    <scope>NUCLEOTIDE SEQUENCE</scope>
    <source>
        <strain evidence="2">CBS 379.55</strain>
    </source>
</reference>
<sequence>MALSSFVKQDLIAEGKISTKVRHKPVALFEVAEDLVTFLWKADEYEFLHSRIRLQLAFLIIILALAYSGYFLLVHLWYRKRTCNLEKYAPQLLLYEEPKRCFFCPVAYFLVLALADQAIEGCNSFTSLEATPTPLGTDTCWFKIKSSMLDVPILRSVDQKGVIHQDQIWKFNSISNMLIGLGQRAGYEENLTAYCFRRVFSNTIDKAVSQAQRRQLIGHCEDGTFQHYISRIVGADTQSLAQGCTPNQALIEEATSMKARRNLLAPMPPGSQLTKHQRVDITQTLSMSPQKKDKIQRRLRKNVYLKK</sequence>
<dbReference type="PANTHER" id="PTHR37535">
    <property type="entry name" value="FLUG DOMAIN PROTEIN"/>
    <property type="match status" value="1"/>
</dbReference>